<feature type="domain" description="FAD/NAD(P)-binding" evidence="1">
    <location>
        <begin position="5"/>
        <end position="145"/>
    </location>
</feature>
<dbReference type="InterPro" id="IPR052541">
    <property type="entry name" value="SQRD"/>
</dbReference>
<name>A0ABV7PYQ3_9ACTN</name>
<dbReference type="PANTHER" id="PTHR43755:SF1">
    <property type="entry name" value="FAD-DEPENDENT PYRIDINE NUCLEOTIDE-DISULPHIDE OXIDOREDUCTASE"/>
    <property type="match status" value="1"/>
</dbReference>
<dbReference type="GO" id="GO:0016491">
    <property type="term" value="F:oxidoreductase activity"/>
    <property type="evidence" value="ECO:0007669"/>
    <property type="project" value="UniProtKB-KW"/>
</dbReference>
<dbReference type="EMBL" id="JBHRWO010000012">
    <property type="protein sequence ID" value="MFC3493722.1"/>
    <property type="molecule type" value="Genomic_DNA"/>
</dbReference>
<dbReference type="Gene3D" id="3.50.50.60">
    <property type="entry name" value="FAD/NAD(P)-binding domain"/>
    <property type="match status" value="2"/>
</dbReference>
<dbReference type="Proteomes" id="UP001595712">
    <property type="component" value="Unassembled WGS sequence"/>
</dbReference>
<dbReference type="InterPro" id="IPR036188">
    <property type="entry name" value="FAD/NAD-bd_sf"/>
</dbReference>
<dbReference type="EC" id="1.6.5.-" evidence="2"/>
<keyword evidence="3" id="KW-1185">Reference proteome</keyword>
<accession>A0ABV7PYQ3</accession>
<gene>
    <name evidence="2" type="ORF">ACFO8M_14675</name>
</gene>
<proteinExistence type="predicted"/>
<evidence type="ECO:0000259" key="1">
    <source>
        <dbReference type="Pfam" id="PF07992"/>
    </source>
</evidence>
<organism evidence="2 3">
    <name type="scientific">Glycomyces rhizosphaerae</name>
    <dbReference type="NCBI Taxonomy" id="2054422"/>
    <lineage>
        <taxon>Bacteria</taxon>
        <taxon>Bacillati</taxon>
        <taxon>Actinomycetota</taxon>
        <taxon>Actinomycetes</taxon>
        <taxon>Glycomycetales</taxon>
        <taxon>Glycomycetaceae</taxon>
        <taxon>Glycomyces</taxon>
    </lineage>
</organism>
<dbReference type="Pfam" id="PF07992">
    <property type="entry name" value="Pyr_redox_2"/>
    <property type="match status" value="1"/>
</dbReference>
<dbReference type="PANTHER" id="PTHR43755">
    <property type="match status" value="1"/>
</dbReference>
<comment type="caution">
    <text evidence="2">The sequence shown here is derived from an EMBL/GenBank/DDBJ whole genome shotgun (WGS) entry which is preliminary data.</text>
</comment>
<dbReference type="InterPro" id="IPR023753">
    <property type="entry name" value="FAD/NAD-binding_dom"/>
</dbReference>
<evidence type="ECO:0000313" key="2">
    <source>
        <dbReference type="EMBL" id="MFC3493722.1"/>
    </source>
</evidence>
<sequence>MDMPRVVIVGAGFAGLETAFTLRRHLGDGVDLTLVTDRPDFVFKPGMVYVPFGGAEDDLRLPLETPADRRGIAVRHGGIAWVETDPKRIALADGDLLDYDYLVLATGAAMRPEAVPGLAEHAHLIGTIEQMRELARELKRLRDAAVDGSPQHVLFLVPPGNLCPGPLYELAFMLEQWLRRSRVRDRICVTFATHEATYLQAFGIGLDRPVGGEFAERGIVGCRSAAVTSVEPNLVRFADGTARVFDLLVATAPHGAGVDYEGLPCDRRGFLLTEPQTRRVRRTEAVYAPGDAGDFPVKLGFLSLLQADAVADDIAHRIDPDAVKAPSRFDPVGLYVMERFDDAVFTQVPLTLTGEPAHPAPDDAGADHLVGVSPIWRLGKKALGIALPQQFRAGRPFHGGLPGGAAALGLKGMSKALADAVKE</sequence>
<evidence type="ECO:0000313" key="3">
    <source>
        <dbReference type="Proteomes" id="UP001595712"/>
    </source>
</evidence>
<protein>
    <submittedName>
        <fullName evidence="2">NAD(P)/FAD-dependent oxidoreductase</fullName>
        <ecNumber evidence="2">1.6.5.-</ecNumber>
    </submittedName>
</protein>
<reference evidence="3" key="1">
    <citation type="journal article" date="2019" name="Int. J. Syst. Evol. Microbiol.">
        <title>The Global Catalogue of Microorganisms (GCM) 10K type strain sequencing project: providing services to taxonomists for standard genome sequencing and annotation.</title>
        <authorList>
            <consortium name="The Broad Institute Genomics Platform"/>
            <consortium name="The Broad Institute Genome Sequencing Center for Infectious Disease"/>
            <person name="Wu L."/>
            <person name="Ma J."/>
        </authorList>
    </citation>
    <scope>NUCLEOTIDE SEQUENCE [LARGE SCALE GENOMIC DNA]</scope>
    <source>
        <strain evidence="3">CGMCC 4.7396</strain>
    </source>
</reference>
<keyword evidence="2" id="KW-0560">Oxidoreductase</keyword>
<dbReference type="SUPFAM" id="SSF51905">
    <property type="entry name" value="FAD/NAD(P)-binding domain"/>
    <property type="match status" value="2"/>
</dbReference>